<comment type="caution">
    <text evidence="1">The sequence shown here is derived from an EMBL/GenBank/DDBJ whole genome shotgun (WGS) entry which is preliminary data.</text>
</comment>
<sequence>MKLKHEQYIGGREGVDFEWDIFGSADIKNPEYQKELASMTKPNGFVFFEQAKKLVKKFQSSDPRIPERPFARELRMEIIERLGFVEEKDMDRVKFYSAIGTPLDIWHGIDAFIEVEQEHGAPIVITLDATMLTKEEKRARGQEIKADVLVSKKDVHIEDEDELQSHIEKNADSVYEAYVKKREEAKNTKHQKTQA</sequence>
<gene>
    <name evidence="1" type="ORF">A2934_00970</name>
</gene>
<evidence type="ECO:0000313" key="1">
    <source>
        <dbReference type="EMBL" id="OHA06626.1"/>
    </source>
</evidence>
<evidence type="ECO:0000313" key="2">
    <source>
        <dbReference type="Proteomes" id="UP000177982"/>
    </source>
</evidence>
<name>A0A1G2L4K8_9BACT</name>
<dbReference type="EMBL" id="MHQO01000026">
    <property type="protein sequence ID" value="OHA06626.1"/>
    <property type="molecule type" value="Genomic_DNA"/>
</dbReference>
<reference evidence="1 2" key="1">
    <citation type="journal article" date="2016" name="Nat. Commun.">
        <title>Thousands of microbial genomes shed light on interconnected biogeochemical processes in an aquifer system.</title>
        <authorList>
            <person name="Anantharaman K."/>
            <person name="Brown C.T."/>
            <person name="Hug L.A."/>
            <person name="Sharon I."/>
            <person name="Castelle C.J."/>
            <person name="Probst A.J."/>
            <person name="Thomas B.C."/>
            <person name="Singh A."/>
            <person name="Wilkins M.J."/>
            <person name="Karaoz U."/>
            <person name="Brodie E.L."/>
            <person name="Williams K.H."/>
            <person name="Hubbard S.S."/>
            <person name="Banfield J.F."/>
        </authorList>
    </citation>
    <scope>NUCLEOTIDE SEQUENCE [LARGE SCALE GENOMIC DNA]</scope>
</reference>
<protein>
    <submittedName>
        <fullName evidence="1">Uncharacterized protein</fullName>
    </submittedName>
</protein>
<accession>A0A1G2L4K8</accession>
<dbReference type="AlphaFoldDB" id="A0A1G2L4K8"/>
<organism evidence="1 2">
    <name type="scientific">Candidatus Sungbacteria bacterium RIFCSPLOWO2_01_FULL_47_10</name>
    <dbReference type="NCBI Taxonomy" id="1802276"/>
    <lineage>
        <taxon>Bacteria</taxon>
        <taxon>Candidatus Sungiibacteriota</taxon>
    </lineage>
</organism>
<proteinExistence type="predicted"/>
<dbReference type="Proteomes" id="UP000177982">
    <property type="component" value="Unassembled WGS sequence"/>
</dbReference>